<gene>
    <name evidence="1" type="ORF">V7x_37720</name>
</gene>
<name>A0A5C6FNT4_9PLAN</name>
<dbReference type="Proteomes" id="UP000316476">
    <property type="component" value="Unassembled WGS sequence"/>
</dbReference>
<protein>
    <submittedName>
        <fullName evidence="1">Uncharacterized protein</fullName>
    </submittedName>
</protein>
<proteinExistence type="predicted"/>
<evidence type="ECO:0000313" key="1">
    <source>
        <dbReference type="EMBL" id="TWU62043.1"/>
    </source>
</evidence>
<accession>A0A5C6FNT4</accession>
<dbReference type="AlphaFoldDB" id="A0A5C6FNT4"/>
<comment type="caution">
    <text evidence="1">The sequence shown here is derived from an EMBL/GenBank/DDBJ whole genome shotgun (WGS) entry which is preliminary data.</text>
</comment>
<evidence type="ECO:0000313" key="2">
    <source>
        <dbReference type="Proteomes" id="UP000316476"/>
    </source>
</evidence>
<dbReference type="EMBL" id="SJPZ01000002">
    <property type="protein sequence ID" value="TWU62043.1"/>
    <property type="molecule type" value="Genomic_DNA"/>
</dbReference>
<reference evidence="1 2" key="1">
    <citation type="submission" date="2019-02" db="EMBL/GenBank/DDBJ databases">
        <title>Deep-cultivation of Planctomycetes and their phenomic and genomic characterization uncovers novel biology.</title>
        <authorList>
            <person name="Wiegand S."/>
            <person name="Jogler M."/>
            <person name="Boedeker C."/>
            <person name="Pinto D."/>
            <person name="Vollmers J."/>
            <person name="Rivas-Marin E."/>
            <person name="Kohn T."/>
            <person name="Peeters S.H."/>
            <person name="Heuer A."/>
            <person name="Rast P."/>
            <person name="Oberbeckmann S."/>
            <person name="Bunk B."/>
            <person name="Jeske O."/>
            <person name="Meyerdierks A."/>
            <person name="Storesund J.E."/>
            <person name="Kallscheuer N."/>
            <person name="Luecker S."/>
            <person name="Lage O.M."/>
            <person name="Pohl T."/>
            <person name="Merkel B.J."/>
            <person name="Hornburger P."/>
            <person name="Mueller R.-W."/>
            <person name="Bruemmer F."/>
            <person name="Labrenz M."/>
            <person name="Spormann A.M."/>
            <person name="Op Den Camp H."/>
            <person name="Overmann J."/>
            <person name="Amann R."/>
            <person name="Jetten M.S.M."/>
            <person name="Mascher T."/>
            <person name="Medema M.H."/>
            <person name="Devos D.P."/>
            <person name="Kaster A.-K."/>
            <person name="Ovreas L."/>
            <person name="Rohde M."/>
            <person name="Galperin M.Y."/>
            <person name="Jogler C."/>
        </authorList>
    </citation>
    <scope>NUCLEOTIDE SEQUENCE [LARGE SCALE GENOMIC DNA]</scope>
    <source>
        <strain evidence="1 2">V7</strain>
    </source>
</reference>
<sequence>MLAKSSSQLFLTDCDDDEPLIREVSGPRVVPKPGQNQAYVWSIATLKFSSMSSIAAVAKRDGENFIRVTRMWMAICSPVSDR</sequence>
<organism evidence="1 2">
    <name type="scientific">Crateriforma conspicua</name>
    <dbReference type="NCBI Taxonomy" id="2527996"/>
    <lineage>
        <taxon>Bacteria</taxon>
        <taxon>Pseudomonadati</taxon>
        <taxon>Planctomycetota</taxon>
        <taxon>Planctomycetia</taxon>
        <taxon>Planctomycetales</taxon>
        <taxon>Planctomycetaceae</taxon>
        <taxon>Crateriforma</taxon>
    </lineage>
</organism>